<accession>A0ABP9MQZ2</accession>
<organism evidence="2 3">
    <name type="scientific">Wohlfahrtiimonas larvae</name>
    <dbReference type="NCBI Taxonomy" id="1157986"/>
    <lineage>
        <taxon>Bacteria</taxon>
        <taxon>Pseudomonadati</taxon>
        <taxon>Pseudomonadota</taxon>
        <taxon>Gammaproteobacteria</taxon>
        <taxon>Cardiobacteriales</taxon>
        <taxon>Ignatzschineriaceae</taxon>
        <taxon>Wohlfahrtiimonas</taxon>
    </lineage>
</organism>
<dbReference type="EMBL" id="BAABKE010000004">
    <property type="protein sequence ID" value="GAA5099162.1"/>
    <property type="molecule type" value="Genomic_DNA"/>
</dbReference>
<keyword evidence="1" id="KW-0472">Membrane</keyword>
<feature type="transmembrane region" description="Helical" evidence="1">
    <location>
        <begin position="20"/>
        <end position="39"/>
    </location>
</feature>
<proteinExistence type="predicted"/>
<name>A0ABP9MQZ2_9GAMM</name>
<evidence type="ECO:0000313" key="2">
    <source>
        <dbReference type="EMBL" id="GAA5099162.1"/>
    </source>
</evidence>
<evidence type="ECO:0000256" key="1">
    <source>
        <dbReference type="SAM" id="Phobius"/>
    </source>
</evidence>
<protein>
    <submittedName>
        <fullName evidence="2">Uncharacterized protein</fullName>
    </submittedName>
</protein>
<keyword evidence="1" id="KW-0812">Transmembrane</keyword>
<dbReference type="Proteomes" id="UP001500631">
    <property type="component" value="Unassembled WGS sequence"/>
</dbReference>
<comment type="caution">
    <text evidence="2">The sequence shown here is derived from an EMBL/GenBank/DDBJ whole genome shotgun (WGS) entry which is preliminary data.</text>
</comment>
<gene>
    <name evidence="2" type="ORF">GCM10023338_12370</name>
</gene>
<keyword evidence="1" id="KW-1133">Transmembrane helix</keyword>
<dbReference type="RefSeq" id="WP_077925325.1">
    <property type="nucleotide sequence ID" value="NZ_BAABKE010000004.1"/>
</dbReference>
<evidence type="ECO:0000313" key="3">
    <source>
        <dbReference type="Proteomes" id="UP001500631"/>
    </source>
</evidence>
<keyword evidence="3" id="KW-1185">Reference proteome</keyword>
<reference evidence="3" key="1">
    <citation type="journal article" date="2019" name="Int. J. Syst. Evol. Microbiol.">
        <title>The Global Catalogue of Microorganisms (GCM) 10K type strain sequencing project: providing services to taxonomists for standard genome sequencing and annotation.</title>
        <authorList>
            <consortium name="The Broad Institute Genomics Platform"/>
            <consortium name="The Broad Institute Genome Sequencing Center for Infectious Disease"/>
            <person name="Wu L."/>
            <person name="Ma J."/>
        </authorList>
    </citation>
    <scope>NUCLEOTIDE SEQUENCE [LARGE SCALE GENOMIC DNA]</scope>
    <source>
        <strain evidence="3">JCM 18424</strain>
    </source>
</reference>
<sequence length="139" mass="16383">MNERLNNTEILRDRKVETISSIAIFSIFLFISAYILYVWENRYRSQFYVKEKGFSTIVAQQFDGPSGEHQHLKQYAQQLLVSPHTYRHIETIYIHNDSHQELFVRTLFSGHTTRHTEEILCLKATYSSQGNIIKEPARC</sequence>